<proteinExistence type="predicted"/>
<accession>A0A6N2Z3U3</accession>
<organism evidence="1">
    <name type="scientific">Veillonella ratti</name>
    <dbReference type="NCBI Taxonomy" id="103892"/>
    <lineage>
        <taxon>Bacteria</taxon>
        <taxon>Bacillati</taxon>
        <taxon>Bacillota</taxon>
        <taxon>Negativicutes</taxon>
        <taxon>Veillonellales</taxon>
        <taxon>Veillonellaceae</taxon>
        <taxon>Veillonella</taxon>
    </lineage>
</organism>
<gene>
    <name evidence="1" type="ORF">VRLFYP33_00380</name>
</gene>
<name>A0A6N2Z3U3_9FIRM</name>
<protein>
    <recommendedName>
        <fullName evidence="2">PcfJ-like protein</fullName>
    </recommendedName>
</protein>
<reference evidence="1" key="1">
    <citation type="submission" date="2019-11" db="EMBL/GenBank/DDBJ databases">
        <authorList>
            <person name="Feng L."/>
        </authorList>
    </citation>
    <scope>NUCLEOTIDE SEQUENCE</scope>
    <source>
        <strain evidence="1">VrattiLFYP33</strain>
    </source>
</reference>
<dbReference type="Pfam" id="PF14284">
    <property type="entry name" value="PcfJ"/>
    <property type="match status" value="1"/>
</dbReference>
<dbReference type="EMBL" id="CACRUX010000012">
    <property type="protein sequence ID" value="VYT72746.1"/>
    <property type="molecule type" value="Genomic_DNA"/>
</dbReference>
<dbReference type="RefSeq" id="WP_156704032.1">
    <property type="nucleotide sequence ID" value="NZ_CACRUX010000012.1"/>
</dbReference>
<dbReference type="AlphaFoldDB" id="A0A6N2Z3U3"/>
<dbReference type="InterPro" id="IPR025586">
    <property type="entry name" value="PcfJ"/>
</dbReference>
<evidence type="ECO:0000313" key="1">
    <source>
        <dbReference type="EMBL" id="VYT72746.1"/>
    </source>
</evidence>
<sequence length="518" mass="58990">MYPVRFKAYDVVRLYKGYQHKTLLYCGYCGQTMAAVFPYMFNWRGAADLSSHYTCPHCGRGYTDDRTVGDIIANHGAIPLVVELSVKEYKHFVDFNIKYEAVMYNQNTDDLYKAIEPRFESIRFDCKYRRVLLRSKIGGRARFMETVILPGEVPAIVDKGLSNHVINRLDGLSNVRKHRKQCAEVMAELRKTVVSCLEKHTGYPVRDTYHPINTNDTRFFGKEVLGRLILKTYAPDAPVPIASTSTSRTTAMRNTWDTYLTVFRDTMQGKAYIDAVEGKLVKQPSKAKRIAIMADALNIEAIYLAEQITDNKDYQDQLITALRPYLGMELLPEFLTDYATNRSPRNVLQFLARYEGQDDGWRMVRDTAGSYRDINDKSLVWGVKIKPADMHDKLAQILAKEESKNVPLKDNSALDARIYGFDFIAPRMSHDLIDLGTALHNCVANYKKRVINGECAIVAALKDGRPVVCIEIRGDEIVQAKLVNNKGVYTSESEEVKNAVYQYMDVKGLRDTSRDLRS</sequence>
<evidence type="ECO:0008006" key="2">
    <source>
        <dbReference type="Google" id="ProtNLM"/>
    </source>
</evidence>